<protein>
    <submittedName>
        <fullName evidence="2">Extracellular solute-binding protein</fullName>
    </submittedName>
</protein>
<dbReference type="Proteomes" id="UP000535838">
    <property type="component" value="Unassembled WGS sequence"/>
</dbReference>
<dbReference type="Gene3D" id="3.40.190.10">
    <property type="entry name" value="Periplasmic binding protein-like II"/>
    <property type="match status" value="2"/>
</dbReference>
<keyword evidence="3" id="KW-1185">Reference proteome</keyword>
<dbReference type="Pfam" id="PF01547">
    <property type="entry name" value="SBP_bac_1"/>
    <property type="match status" value="1"/>
</dbReference>
<dbReference type="InterPro" id="IPR006059">
    <property type="entry name" value="SBP"/>
</dbReference>
<dbReference type="RefSeq" id="WP_185118704.1">
    <property type="nucleotide sequence ID" value="NZ_JACJVQ010000005.1"/>
</dbReference>
<accession>A0A841SXI9</accession>
<dbReference type="EMBL" id="JACJVQ010000005">
    <property type="protein sequence ID" value="MBB6633461.1"/>
    <property type="molecule type" value="Genomic_DNA"/>
</dbReference>
<evidence type="ECO:0000313" key="3">
    <source>
        <dbReference type="Proteomes" id="UP000535838"/>
    </source>
</evidence>
<evidence type="ECO:0000313" key="2">
    <source>
        <dbReference type="EMBL" id="MBB6633461.1"/>
    </source>
</evidence>
<reference evidence="2 3" key="1">
    <citation type="submission" date="2020-08" db="EMBL/GenBank/DDBJ databases">
        <title>Cohnella phylogeny.</title>
        <authorList>
            <person name="Dunlap C."/>
        </authorList>
    </citation>
    <scope>NUCLEOTIDE SEQUENCE [LARGE SCALE GENOMIC DNA]</scope>
    <source>
        <strain evidence="2 3">DSM 25241</strain>
    </source>
</reference>
<dbReference type="PANTHER" id="PTHR43649:SF11">
    <property type="entry name" value="ABC TRANSPORTER SUBSTRATE-BINDING PROTEIN YESO-RELATED"/>
    <property type="match status" value="1"/>
</dbReference>
<dbReference type="PROSITE" id="PS51257">
    <property type="entry name" value="PROKAR_LIPOPROTEIN"/>
    <property type="match status" value="1"/>
</dbReference>
<name>A0A841SXI9_9BACL</name>
<dbReference type="AlphaFoldDB" id="A0A841SXI9"/>
<comment type="caution">
    <text evidence="2">The sequence shown here is derived from an EMBL/GenBank/DDBJ whole genome shotgun (WGS) entry which is preliminary data.</text>
</comment>
<organism evidence="2 3">
    <name type="scientific">Cohnella thailandensis</name>
    <dbReference type="NCBI Taxonomy" id="557557"/>
    <lineage>
        <taxon>Bacteria</taxon>
        <taxon>Bacillati</taxon>
        <taxon>Bacillota</taxon>
        <taxon>Bacilli</taxon>
        <taxon>Bacillales</taxon>
        <taxon>Paenibacillaceae</taxon>
        <taxon>Cohnella</taxon>
    </lineage>
</organism>
<feature type="signal peptide" evidence="1">
    <location>
        <begin position="1"/>
        <end position="21"/>
    </location>
</feature>
<dbReference type="SUPFAM" id="SSF53850">
    <property type="entry name" value="Periplasmic binding protein-like II"/>
    <property type="match status" value="1"/>
</dbReference>
<dbReference type="PANTHER" id="PTHR43649">
    <property type="entry name" value="ARABINOSE-BINDING PROTEIN-RELATED"/>
    <property type="match status" value="1"/>
</dbReference>
<evidence type="ECO:0000256" key="1">
    <source>
        <dbReference type="SAM" id="SignalP"/>
    </source>
</evidence>
<keyword evidence="1" id="KW-0732">Signal</keyword>
<proteinExistence type="predicted"/>
<dbReference type="InterPro" id="IPR050490">
    <property type="entry name" value="Bact_solute-bd_prot1"/>
</dbReference>
<sequence length="431" mass="47408">MRRRFATIMALILCSALVACSSNKGDTGSAEGDQGSGSVTLRFAWWGDQARHDLTMEAIKLYEKNYPNVTIVPEFSGFDGYFDKLSTQAAGNQLPDIFQMNVPNFSSYAKNNLMADLKPYADQGKIDFSNINESVVGLGELNGKVSSIPAGINAIALVYDPAVLQENGFSMNDAEWTWDDFMNMAKSITEKSGMYGGGNIESVNVLSYYYFRTLGSGFFNASGDGLGFEDAQLIDYFNKVSELAAAKAIPTPDIVASIKGMEDDLLVKGQAPFSWRFSNNLSSLANLAGRPLELALLPGPGSDKGMMLRPSLYYSVAENSKQKEEAVKFLDFLINDLDANDILKAERGVPISEKVREHMMQNLNENQKKEFEYISRVEQHSSAADRPEPAKANEVRSALTDVLDRLLFKTLSPEEAATDFKKKASEILGRS</sequence>
<feature type="chain" id="PRO_5032946673" evidence="1">
    <location>
        <begin position="22"/>
        <end position="431"/>
    </location>
</feature>
<gene>
    <name evidence="2" type="ORF">H7B67_05000</name>
</gene>